<organism evidence="16 17">
    <name type="scientific">Terasakiella brassicae</name>
    <dbReference type="NCBI Taxonomy" id="1634917"/>
    <lineage>
        <taxon>Bacteria</taxon>
        <taxon>Pseudomonadati</taxon>
        <taxon>Pseudomonadota</taxon>
        <taxon>Alphaproteobacteria</taxon>
        <taxon>Rhodospirillales</taxon>
        <taxon>Terasakiellaceae</taxon>
        <taxon>Terasakiella</taxon>
    </lineage>
</organism>
<evidence type="ECO:0000256" key="4">
    <source>
        <dbReference type="ARBA" id="ARBA00022801"/>
    </source>
</evidence>
<dbReference type="PROSITE" id="PS51192">
    <property type="entry name" value="HELICASE_ATP_BIND_1"/>
    <property type="match status" value="1"/>
</dbReference>
<feature type="region of interest" description="Disordered" evidence="12">
    <location>
        <begin position="370"/>
        <end position="411"/>
    </location>
</feature>
<evidence type="ECO:0000256" key="7">
    <source>
        <dbReference type="ARBA" id="ARBA00038437"/>
    </source>
</evidence>
<dbReference type="RefSeq" id="WP_188665123.1">
    <property type="nucleotide sequence ID" value="NZ_BMHV01000016.1"/>
</dbReference>
<dbReference type="Gene3D" id="3.40.50.300">
    <property type="entry name" value="P-loop containing nucleotide triphosphate hydrolases"/>
    <property type="match status" value="2"/>
</dbReference>
<dbReference type="GO" id="GO:0003724">
    <property type="term" value="F:RNA helicase activity"/>
    <property type="evidence" value="ECO:0007669"/>
    <property type="project" value="UniProtKB-EC"/>
</dbReference>
<dbReference type="GO" id="GO:0003676">
    <property type="term" value="F:nucleic acid binding"/>
    <property type="evidence" value="ECO:0007669"/>
    <property type="project" value="InterPro"/>
</dbReference>
<dbReference type="FunFam" id="3.40.50.300:FF:000108">
    <property type="entry name" value="ATP-dependent RNA helicase RhlE"/>
    <property type="match status" value="1"/>
</dbReference>
<dbReference type="EC" id="3.6.4.13" evidence="1"/>
<dbReference type="PANTHER" id="PTHR47959">
    <property type="entry name" value="ATP-DEPENDENT RNA HELICASE RHLE-RELATED"/>
    <property type="match status" value="1"/>
</dbReference>
<evidence type="ECO:0000256" key="3">
    <source>
        <dbReference type="ARBA" id="ARBA00022741"/>
    </source>
</evidence>
<dbReference type="InterPro" id="IPR014014">
    <property type="entry name" value="RNA_helicase_DEAD_Q_motif"/>
</dbReference>
<dbReference type="GO" id="GO:0005829">
    <property type="term" value="C:cytosol"/>
    <property type="evidence" value="ECO:0007669"/>
    <property type="project" value="TreeGrafter"/>
</dbReference>
<dbReference type="PANTHER" id="PTHR47959:SF13">
    <property type="entry name" value="ATP-DEPENDENT RNA HELICASE RHLE"/>
    <property type="match status" value="1"/>
</dbReference>
<feature type="short sequence motif" description="Q motif" evidence="10">
    <location>
        <begin position="4"/>
        <end position="32"/>
    </location>
</feature>
<feature type="compositionally biased region" description="Basic residues" evidence="12">
    <location>
        <begin position="385"/>
        <end position="411"/>
    </location>
</feature>
<keyword evidence="4 11" id="KW-0378">Hydrolase</keyword>
<dbReference type="GO" id="GO:0016787">
    <property type="term" value="F:hydrolase activity"/>
    <property type="evidence" value="ECO:0007669"/>
    <property type="project" value="UniProtKB-KW"/>
</dbReference>
<dbReference type="InterPro" id="IPR044742">
    <property type="entry name" value="DEAD/DEAH_RhlB"/>
</dbReference>
<dbReference type="InterPro" id="IPR050079">
    <property type="entry name" value="DEAD_box_RNA_helicase"/>
</dbReference>
<evidence type="ECO:0000256" key="11">
    <source>
        <dbReference type="RuleBase" id="RU000492"/>
    </source>
</evidence>
<sequence length="411" mass="45041">MQSKNFEALGLSEPLLRALREQQFETPTPIQEQSIPSLLEKCDLLGIAQTGTGKTAAFSLPILHELAEDWEPPAPKFPLSIILAPTRELAIQIGESIESLGRHLPVRHTVIFGGVSQKRQVSALQRGVDIVVATPGRLLDLMNQGHISLNHIWHFVLDEADRMLDMGFIHDVKKIIAALPKERQTLFFSATMPKTVSGLASSILHDPVRIEVTPQSTPVERIAQSVYYVPAADKNGLLTNILGDKSINKTIVFTRTKHRANRVAQQLDKAGITSAAIHGNKSQGARQKALKNFSSGEVRVLVATDIAARGIDIDNVSHVINFELPNIAEDYVHRIGRTARAGASGAAISMCDPSEQAYLRDIEKLMQQQLDVLGGQPSQDEPKPTKRGSRASPNRRAKSKRYQGKPKKSAA</sequence>
<dbReference type="SMART" id="SM00487">
    <property type="entry name" value="DEXDc"/>
    <property type="match status" value="1"/>
</dbReference>
<comment type="similarity">
    <text evidence="7 11">Belongs to the DEAD box helicase family.</text>
</comment>
<dbReference type="PROSITE" id="PS51194">
    <property type="entry name" value="HELICASE_CTER"/>
    <property type="match status" value="1"/>
</dbReference>
<evidence type="ECO:0000256" key="9">
    <source>
        <dbReference type="ARBA" id="ARBA00074363"/>
    </source>
</evidence>
<evidence type="ECO:0000256" key="12">
    <source>
        <dbReference type="SAM" id="MobiDB-lite"/>
    </source>
</evidence>
<dbReference type="PROSITE" id="PS51195">
    <property type="entry name" value="Q_MOTIF"/>
    <property type="match status" value="1"/>
</dbReference>
<dbReference type="PROSITE" id="PS00039">
    <property type="entry name" value="DEAD_ATP_HELICASE"/>
    <property type="match status" value="1"/>
</dbReference>
<evidence type="ECO:0000256" key="5">
    <source>
        <dbReference type="ARBA" id="ARBA00022806"/>
    </source>
</evidence>
<keyword evidence="3 11" id="KW-0547">Nucleotide-binding</keyword>
<evidence type="ECO:0000259" key="15">
    <source>
        <dbReference type="PROSITE" id="PS51195"/>
    </source>
</evidence>
<feature type="domain" description="Helicase C-terminal" evidence="14">
    <location>
        <begin position="233"/>
        <end position="381"/>
    </location>
</feature>
<comment type="catalytic activity">
    <reaction evidence="8">
        <text>ATP + H2O = ADP + phosphate + H(+)</text>
        <dbReference type="Rhea" id="RHEA:13065"/>
        <dbReference type="ChEBI" id="CHEBI:15377"/>
        <dbReference type="ChEBI" id="CHEBI:15378"/>
        <dbReference type="ChEBI" id="CHEBI:30616"/>
        <dbReference type="ChEBI" id="CHEBI:43474"/>
        <dbReference type="ChEBI" id="CHEBI:456216"/>
        <dbReference type="EC" id="3.6.4.13"/>
    </reaction>
</comment>
<dbReference type="InterPro" id="IPR001650">
    <property type="entry name" value="Helicase_C-like"/>
</dbReference>
<evidence type="ECO:0000256" key="1">
    <source>
        <dbReference type="ARBA" id="ARBA00012552"/>
    </source>
</evidence>
<dbReference type="CDD" id="cd00268">
    <property type="entry name" value="DEADc"/>
    <property type="match status" value="1"/>
</dbReference>
<dbReference type="Pfam" id="PF00270">
    <property type="entry name" value="DEAD"/>
    <property type="match status" value="1"/>
</dbReference>
<gene>
    <name evidence="16" type="ORF">GCM10011332_22630</name>
</gene>
<dbReference type="InterPro" id="IPR000629">
    <property type="entry name" value="RNA-helicase_DEAD-box_CS"/>
</dbReference>
<reference evidence="16" key="1">
    <citation type="journal article" date="2014" name="Int. J. Syst. Evol. Microbiol.">
        <title>Complete genome sequence of Corynebacterium casei LMG S-19264T (=DSM 44701T), isolated from a smear-ripened cheese.</title>
        <authorList>
            <consortium name="US DOE Joint Genome Institute (JGI-PGF)"/>
            <person name="Walter F."/>
            <person name="Albersmeier A."/>
            <person name="Kalinowski J."/>
            <person name="Ruckert C."/>
        </authorList>
    </citation>
    <scope>NUCLEOTIDE SEQUENCE</scope>
    <source>
        <strain evidence="16">CGMCC 1.15254</strain>
    </source>
</reference>
<evidence type="ECO:0000313" key="16">
    <source>
        <dbReference type="EMBL" id="GGF67956.1"/>
    </source>
</evidence>
<dbReference type="InterPro" id="IPR011545">
    <property type="entry name" value="DEAD/DEAH_box_helicase_dom"/>
</dbReference>
<name>A0A917C4P5_9PROT</name>
<evidence type="ECO:0000256" key="10">
    <source>
        <dbReference type="PROSITE-ProRule" id="PRU00552"/>
    </source>
</evidence>
<dbReference type="SUPFAM" id="SSF52540">
    <property type="entry name" value="P-loop containing nucleoside triphosphate hydrolases"/>
    <property type="match status" value="1"/>
</dbReference>
<proteinExistence type="inferred from homology"/>
<dbReference type="InterPro" id="IPR014001">
    <property type="entry name" value="Helicase_ATP-bd"/>
</dbReference>
<evidence type="ECO:0000259" key="13">
    <source>
        <dbReference type="PROSITE" id="PS51192"/>
    </source>
</evidence>
<evidence type="ECO:0000256" key="6">
    <source>
        <dbReference type="ARBA" id="ARBA00022840"/>
    </source>
</evidence>
<keyword evidence="6 11" id="KW-0067">ATP-binding</keyword>
<keyword evidence="5 11" id="KW-0347">Helicase</keyword>
<dbReference type="Proteomes" id="UP000632498">
    <property type="component" value="Unassembled WGS sequence"/>
</dbReference>
<dbReference type="GO" id="GO:0005524">
    <property type="term" value="F:ATP binding"/>
    <property type="evidence" value="ECO:0007669"/>
    <property type="project" value="UniProtKB-KW"/>
</dbReference>
<evidence type="ECO:0000259" key="14">
    <source>
        <dbReference type="PROSITE" id="PS51194"/>
    </source>
</evidence>
<reference evidence="16" key="2">
    <citation type="submission" date="2020-09" db="EMBL/GenBank/DDBJ databases">
        <authorList>
            <person name="Sun Q."/>
            <person name="Zhou Y."/>
        </authorList>
    </citation>
    <scope>NUCLEOTIDE SEQUENCE</scope>
    <source>
        <strain evidence="16">CGMCC 1.15254</strain>
    </source>
</reference>
<protein>
    <recommendedName>
        <fullName evidence="9">DEAD-box ATP-dependent RNA helicase RhpA</fullName>
        <ecNumber evidence="1">3.6.4.13</ecNumber>
    </recommendedName>
</protein>
<evidence type="ECO:0000256" key="8">
    <source>
        <dbReference type="ARBA" id="ARBA00047984"/>
    </source>
</evidence>
<dbReference type="Pfam" id="PF00271">
    <property type="entry name" value="Helicase_C"/>
    <property type="match status" value="1"/>
</dbReference>
<feature type="domain" description="Helicase ATP-binding" evidence="13">
    <location>
        <begin position="35"/>
        <end position="210"/>
    </location>
</feature>
<keyword evidence="17" id="KW-1185">Reference proteome</keyword>
<feature type="domain" description="DEAD-box RNA helicase Q" evidence="15">
    <location>
        <begin position="4"/>
        <end position="32"/>
    </location>
</feature>
<dbReference type="SMART" id="SM00490">
    <property type="entry name" value="HELICc"/>
    <property type="match status" value="1"/>
</dbReference>
<dbReference type="CDD" id="cd18787">
    <property type="entry name" value="SF2_C_DEAD"/>
    <property type="match status" value="1"/>
</dbReference>
<evidence type="ECO:0000256" key="2">
    <source>
        <dbReference type="ARBA" id="ARBA00022490"/>
    </source>
</evidence>
<dbReference type="InterPro" id="IPR027417">
    <property type="entry name" value="P-loop_NTPase"/>
</dbReference>
<comment type="caution">
    <text evidence="16">The sequence shown here is derived from an EMBL/GenBank/DDBJ whole genome shotgun (WGS) entry which is preliminary data.</text>
</comment>
<dbReference type="EMBL" id="BMHV01000016">
    <property type="protein sequence ID" value="GGF67956.1"/>
    <property type="molecule type" value="Genomic_DNA"/>
</dbReference>
<accession>A0A917C4P5</accession>
<dbReference type="GO" id="GO:0009266">
    <property type="term" value="P:response to temperature stimulus"/>
    <property type="evidence" value="ECO:0007669"/>
    <property type="project" value="UniProtKB-ARBA"/>
</dbReference>
<keyword evidence="2" id="KW-0963">Cytoplasm</keyword>
<dbReference type="GO" id="GO:0042255">
    <property type="term" value="P:ribosome assembly"/>
    <property type="evidence" value="ECO:0007669"/>
    <property type="project" value="UniProtKB-ARBA"/>
</dbReference>
<dbReference type="AlphaFoldDB" id="A0A917C4P5"/>
<evidence type="ECO:0000313" key="17">
    <source>
        <dbReference type="Proteomes" id="UP000632498"/>
    </source>
</evidence>